<dbReference type="PROSITE" id="PS01186">
    <property type="entry name" value="EGF_2"/>
    <property type="match status" value="1"/>
</dbReference>
<dbReference type="PROSITE" id="PS00022">
    <property type="entry name" value="EGF_1"/>
    <property type="match status" value="1"/>
</dbReference>
<dbReference type="InterPro" id="IPR015915">
    <property type="entry name" value="Kelch-typ_b-propeller"/>
</dbReference>
<evidence type="ECO:0000313" key="9">
    <source>
        <dbReference type="Proteomes" id="UP000261660"/>
    </source>
</evidence>
<keyword evidence="4" id="KW-0245">EGF-like domain</keyword>
<feature type="domain" description="EGF-like" evidence="7">
    <location>
        <begin position="62"/>
        <end position="95"/>
    </location>
</feature>
<dbReference type="PROSITE" id="PS50026">
    <property type="entry name" value="EGF_3"/>
    <property type="match status" value="1"/>
</dbReference>
<feature type="disulfide bond" evidence="4">
    <location>
        <begin position="85"/>
        <end position="94"/>
    </location>
</feature>
<evidence type="ECO:0000256" key="4">
    <source>
        <dbReference type="PROSITE-ProRule" id="PRU00076"/>
    </source>
</evidence>
<reference evidence="8" key="1">
    <citation type="submission" date="2025-05" db="UniProtKB">
        <authorList>
            <consortium name="Ensembl"/>
        </authorList>
    </citation>
    <scope>IDENTIFICATION</scope>
</reference>
<protein>
    <recommendedName>
        <fullName evidence="10">CUB domain-containing protein</fullName>
    </recommendedName>
</protein>
<feature type="transmembrane region" description="Helical" evidence="5">
    <location>
        <begin position="232"/>
        <end position="251"/>
    </location>
</feature>
<feature type="disulfide bond" evidence="4">
    <location>
        <begin position="66"/>
        <end position="76"/>
    </location>
</feature>
<accession>A0A3Q3EK00</accession>
<evidence type="ECO:0000256" key="2">
    <source>
        <dbReference type="ARBA" id="ARBA00022737"/>
    </source>
</evidence>
<dbReference type="InterPro" id="IPR000859">
    <property type="entry name" value="CUB_dom"/>
</dbReference>
<keyword evidence="3 4" id="KW-1015">Disulfide bond</keyword>
<keyword evidence="5" id="KW-0812">Transmembrane</keyword>
<evidence type="ECO:0000256" key="5">
    <source>
        <dbReference type="SAM" id="Phobius"/>
    </source>
</evidence>
<keyword evidence="5" id="KW-1133">Transmembrane helix</keyword>
<dbReference type="InterPro" id="IPR000742">
    <property type="entry name" value="EGF"/>
</dbReference>
<proteinExistence type="predicted"/>
<dbReference type="Ensembl" id="ENSLBET00000006734.1">
    <property type="protein sequence ID" value="ENSLBEP00000006412.1"/>
    <property type="gene ID" value="ENSLBEG00000004939.1"/>
</dbReference>
<evidence type="ECO:0000259" key="7">
    <source>
        <dbReference type="PROSITE" id="PS50026"/>
    </source>
</evidence>
<keyword evidence="5" id="KW-0472">Membrane</keyword>
<dbReference type="AlphaFoldDB" id="A0A3Q3EK00"/>
<dbReference type="Pfam" id="PF00431">
    <property type="entry name" value="CUB"/>
    <property type="match status" value="1"/>
</dbReference>
<dbReference type="STRING" id="56723.ENSLBEP00000006286"/>
<evidence type="ECO:0000256" key="1">
    <source>
        <dbReference type="ARBA" id="ARBA00022441"/>
    </source>
</evidence>
<comment type="caution">
    <text evidence="4">Lacks conserved residue(s) required for the propagation of feature annotation.</text>
</comment>
<organism evidence="8 9">
    <name type="scientific">Labrus bergylta</name>
    <name type="common">ballan wrasse</name>
    <dbReference type="NCBI Taxonomy" id="56723"/>
    <lineage>
        <taxon>Eukaryota</taxon>
        <taxon>Metazoa</taxon>
        <taxon>Chordata</taxon>
        <taxon>Craniata</taxon>
        <taxon>Vertebrata</taxon>
        <taxon>Euteleostomi</taxon>
        <taxon>Actinopterygii</taxon>
        <taxon>Neopterygii</taxon>
        <taxon>Teleostei</taxon>
        <taxon>Neoteleostei</taxon>
        <taxon>Acanthomorphata</taxon>
        <taxon>Eupercaria</taxon>
        <taxon>Labriformes</taxon>
        <taxon>Labridae</taxon>
        <taxon>Labrus</taxon>
    </lineage>
</organism>
<dbReference type="Pfam" id="PF23106">
    <property type="entry name" value="EGF_Teneurin"/>
    <property type="match status" value="1"/>
</dbReference>
<dbReference type="InterPro" id="IPR051568">
    <property type="entry name" value="LZTR1/Attractin"/>
</dbReference>
<keyword evidence="2" id="KW-0677">Repeat</keyword>
<evidence type="ECO:0008006" key="10">
    <source>
        <dbReference type="Google" id="ProtNLM"/>
    </source>
</evidence>
<dbReference type="GeneTree" id="ENSGT00940000167068"/>
<evidence type="ECO:0000256" key="3">
    <source>
        <dbReference type="ARBA" id="ARBA00023157"/>
    </source>
</evidence>
<evidence type="ECO:0000313" key="8">
    <source>
        <dbReference type="Ensembl" id="ENSLBEP00000006412.1"/>
    </source>
</evidence>
<dbReference type="SUPFAM" id="SSF117281">
    <property type="entry name" value="Kelch motif"/>
    <property type="match status" value="1"/>
</dbReference>
<dbReference type="PROSITE" id="PS01180">
    <property type="entry name" value="CUB"/>
    <property type="match status" value="1"/>
</dbReference>
<sequence length="269" mass="29335">MDTECTYDYLFVYDGDSYQSPLQASLSGNTLPQPIEAKSGKMLLHLFSDANYNLLGFNATYTFSLCPGACGGHGRCDPSTLKCHCHQGWGGTACTTPLCSQACSVNGQCDKVRLGEGKGQISLEKQTVNIRSYGHSPVSDTHTYTPFFPLNIKVLMFNHCCPLLFSQVARHSHSAVEWTGNMVIFGGELANGSLASDVWMYRPLHDDWQQLGFSNSLGAPKLANHAAAVVDSYLYVFGGGGLSFVFCTTVFKDTDMNSKGRNCLKVNTY</sequence>
<dbReference type="SUPFAM" id="SSF49854">
    <property type="entry name" value="Spermadhesin, CUB domain"/>
    <property type="match status" value="1"/>
</dbReference>
<dbReference type="PANTHER" id="PTHR46376">
    <property type="entry name" value="LEUCINE-ZIPPER-LIKE TRANSCRIPTIONAL REGULATOR 1"/>
    <property type="match status" value="1"/>
</dbReference>
<dbReference type="Gene3D" id="2.120.10.80">
    <property type="entry name" value="Kelch-type beta propeller"/>
    <property type="match status" value="1"/>
</dbReference>
<dbReference type="PANTHER" id="PTHR46376:SF2">
    <property type="entry name" value="DISTRACTED, ISOFORM B"/>
    <property type="match status" value="1"/>
</dbReference>
<dbReference type="GO" id="GO:0005794">
    <property type="term" value="C:Golgi apparatus"/>
    <property type="evidence" value="ECO:0007669"/>
    <property type="project" value="TreeGrafter"/>
</dbReference>
<dbReference type="Gene3D" id="2.10.25.10">
    <property type="entry name" value="Laminin"/>
    <property type="match status" value="1"/>
</dbReference>
<name>A0A3Q3EK00_9LABR</name>
<keyword evidence="1" id="KW-0880">Kelch repeat</keyword>
<evidence type="ECO:0000259" key="6">
    <source>
        <dbReference type="PROSITE" id="PS01180"/>
    </source>
</evidence>
<dbReference type="Gene3D" id="2.60.120.290">
    <property type="entry name" value="Spermadhesin, CUB domain"/>
    <property type="match status" value="1"/>
</dbReference>
<dbReference type="CDD" id="cd00041">
    <property type="entry name" value="CUB"/>
    <property type="match status" value="1"/>
</dbReference>
<keyword evidence="9" id="KW-1185">Reference proteome</keyword>
<dbReference type="Proteomes" id="UP000261660">
    <property type="component" value="Unplaced"/>
</dbReference>
<dbReference type="Ensembl" id="ENSLBET00000006603.1">
    <property type="protein sequence ID" value="ENSLBEP00000006286.1"/>
    <property type="gene ID" value="ENSLBEG00000004841.1"/>
</dbReference>
<feature type="domain" description="CUB" evidence="6">
    <location>
        <begin position="1"/>
        <end position="64"/>
    </location>
</feature>
<dbReference type="InterPro" id="IPR035914">
    <property type="entry name" value="Sperma_CUB_dom_sf"/>
</dbReference>